<feature type="coiled-coil region" evidence="1">
    <location>
        <begin position="359"/>
        <end position="386"/>
    </location>
</feature>
<proteinExistence type="predicted"/>
<gene>
    <name evidence="2" type="ORF">BN201_0058</name>
</gene>
<protein>
    <submittedName>
        <fullName evidence="2">Uncharacterized protein</fullName>
    </submittedName>
</protein>
<keyword evidence="3" id="KW-1185">Reference proteome</keyword>
<keyword evidence="1" id="KW-0175">Coiled coil</keyword>
<dbReference type="GeneID" id="23301103"/>
<dbReference type="KEGG" id="vg:23301103"/>
<dbReference type="RefSeq" id="YP_009118741.1">
    <property type="nucleotide sequence ID" value="NC_025425.1"/>
</dbReference>
<dbReference type="EMBL" id="HE978309">
    <property type="protein sequence ID" value="CEO90661.1"/>
    <property type="molecule type" value="Genomic_DNA"/>
</dbReference>
<evidence type="ECO:0000313" key="3">
    <source>
        <dbReference type="Proteomes" id="UP000203896"/>
    </source>
</evidence>
<sequence>MAKFFEGHYYAFREGGKDEFLDFSRYSIILTDASRRGHIRVAEIVEKGFKVLEKDDNGHVITIEAGDVVYSAEDIVYYWATMIMHNERKYFKRISKEAYEAMNKKEDAMPTYFEKGKCYSFTPEGLQEFKRFWGEHDPEHKEAMKLVDFVEYGFLVEEELHGSATMITAKGETVKADRFCDQWNCLFDGSEFEYFAEITRVEYVRMQERGQRFKVGERYKPNPHNLPHWFNTETVSSHVIEIIKTLEHGFKVTKVDSFGSVDAVEVGGVEYTPKSFGLCWYHLISNDERYYFVELPSEPEEALEDHDHLSELVKLFGDLPDGVGVAVMGEGTVIRNLKDLKKFLIDMLPKLDDNLDKDIQNRKEIVKDTEKEIEEIRAIRQKVKAVKKKVSA</sequence>
<accession>A0A0B7MRM2</accession>
<organism evidence="2 3">
    <name type="scientific">Enterobacteria phage GEC-3S</name>
    <dbReference type="NCBI Taxonomy" id="1222338"/>
    <lineage>
        <taxon>Viruses</taxon>
        <taxon>Duplodnaviria</taxon>
        <taxon>Heunggongvirae</taxon>
        <taxon>Uroviricota</taxon>
        <taxon>Caudoviricetes</taxon>
        <taxon>Pantevenvirales</taxon>
        <taxon>Straboviridae</taxon>
        <taxon>Krischvirus</taxon>
        <taxon>Krischvirus gec3s</taxon>
    </lineage>
</organism>
<reference evidence="2 3" key="1">
    <citation type="submission" date="2012-08" db="EMBL/GenBank/DDBJ databases">
        <title>Selection and characterization of a candidate therapeutic bacteriophage that lyses the German Escherichia coli O104:H4 outbreak strain.</title>
        <authorList>
            <person name="Merabishvilli M."/>
            <person name="De Vos D."/>
            <person name="Verbeken G."/>
            <person name="Kropinski A."/>
            <person name="Vandenheuvel D."/>
            <person name="Lavigne R."/>
            <person name="Wattiau P."/>
            <person name="Mast J."/>
            <person name="Ragimbeau C."/>
            <person name="Mossong J."/>
            <person name="Scheres J."/>
            <person name="Chanishvili N."/>
            <person name="Vaneechoutte M."/>
            <person name="Pirnay J.P."/>
        </authorList>
    </citation>
    <scope>NUCLEOTIDE SEQUENCE [LARGE SCALE GENOMIC DNA]</scope>
</reference>
<dbReference type="Proteomes" id="UP000203896">
    <property type="component" value="Segment"/>
</dbReference>
<name>A0A0B7MRM2_9CAUD</name>
<evidence type="ECO:0000313" key="2">
    <source>
        <dbReference type="EMBL" id="CEO90661.1"/>
    </source>
</evidence>
<evidence type="ECO:0000256" key="1">
    <source>
        <dbReference type="SAM" id="Coils"/>
    </source>
</evidence>